<dbReference type="PANTHER" id="PTHR42997">
    <property type="entry name" value="HIT FAMILY HYDROLASE"/>
    <property type="match status" value="1"/>
</dbReference>
<dbReference type="InterPro" id="IPR036265">
    <property type="entry name" value="HIT-like_sf"/>
</dbReference>
<evidence type="ECO:0000256" key="1">
    <source>
        <dbReference type="ARBA" id="ARBA00022741"/>
    </source>
</evidence>
<dbReference type="KEGG" id="tbs:A3L01_00775"/>
<dbReference type="GeneID" id="33325260"/>
<dbReference type="PANTHER" id="PTHR42997:SF1">
    <property type="entry name" value="AP-4-A PHOSPHORYLASE"/>
    <property type="match status" value="1"/>
</dbReference>
<dbReference type="Pfam" id="PF01230">
    <property type="entry name" value="HIT"/>
    <property type="match status" value="1"/>
</dbReference>
<dbReference type="Gene3D" id="3.30.428.10">
    <property type="entry name" value="HIT-like"/>
    <property type="match status" value="1"/>
</dbReference>
<evidence type="ECO:0000259" key="4">
    <source>
        <dbReference type="PROSITE" id="PS51084"/>
    </source>
</evidence>
<keyword evidence="6" id="KW-1185">Reference proteome</keyword>
<protein>
    <submittedName>
        <fullName evidence="5">HIT family hydrolase</fullName>
    </submittedName>
</protein>
<dbReference type="InterPro" id="IPR039383">
    <property type="entry name" value="FHIT"/>
</dbReference>
<dbReference type="RefSeq" id="WP_088864019.1">
    <property type="nucleotide sequence ID" value="NZ_CP015101.1"/>
</dbReference>
<gene>
    <name evidence="5" type="ORF">A3L01_00775</name>
</gene>
<feature type="short sequence motif" description="Histidine triad motif" evidence="3">
    <location>
        <begin position="92"/>
        <end position="96"/>
    </location>
</feature>
<sequence length="161" mass="18514">MECPFCRPKIDVLLYEDKLIRILIDSYPANRGHLLVVPRRHVESWWELSGEEKEALLRGMELAMEKLAQVLKPDGFNVGINLGRAAGQTVPHLHVHVIPRWEGDSRNPRGGVRKAVLDLEDENLSLKERWIKNRMREEELNALREAFRELDTSPRSSSVSA</sequence>
<accession>A0A2Z2MEN5</accession>
<dbReference type="PROSITE" id="PS51084">
    <property type="entry name" value="HIT_2"/>
    <property type="match status" value="1"/>
</dbReference>
<dbReference type="Proteomes" id="UP000250272">
    <property type="component" value="Chromosome"/>
</dbReference>
<dbReference type="GO" id="GO:0016787">
    <property type="term" value="F:hydrolase activity"/>
    <property type="evidence" value="ECO:0007669"/>
    <property type="project" value="UniProtKB-KW"/>
</dbReference>
<evidence type="ECO:0000313" key="6">
    <source>
        <dbReference type="Proteomes" id="UP000250272"/>
    </source>
</evidence>
<evidence type="ECO:0000313" key="5">
    <source>
        <dbReference type="EMBL" id="ASJ03969.1"/>
    </source>
</evidence>
<proteinExistence type="predicted"/>
<dbReference type="InterPro" id="IPR019808">
    <property type="entry name" value="Histidine_triad_CS"/>
</dbReference>
<dbReference type="InterPro" id="IPR011146">
    <property type="entry name" value="HIT-like"/>
</dbReference>
<dbReference type="PROSITE" id="PS00892">
    <property type="entry name" value="HIT_1"/>
    <property type="match status" value="1"/>
</dbReference>
<dbReference type="OrthoDB" id="26806at2157"/>
<evidence type="ECO:0000256" key="3">
    <source>
        <dbReference type="PROSITE-ProRule" id="PRU00464"/>
    </source>
</evidence>
<keyword evidence="2 5" id="KW-0378">Hydrolase</keyword>
<organism evidence="5 6">
    <name type="scientific">Thermococcus barossii</name>
    <dbReference type="NCBI Taxonomy" id="54077"/>
    <lineage>
        <taxon>Archaea</taxon>
        <taxon>Methanobacteriati</taxon>
        <taxon>Methanobacteriota</taxon>
        <taxon>Thermococci</taxon>
        <taxon>Thermococcales</taxon>
        <taxon>Thermococcaceae</taxon>
        <taxon>Thermococcus</taxon>
    </lineage>
</organism>
<reference evidence="5 6" key="1">
    <citation type="submission" date="2016-04" db="EMBL/GenBank/DDBJ databases">
        <title>Complete genome sequence of Thermococcus barossii type strain SHCK-94.</title>
        <authorList>
            <person name="Oger P.M."/>
        </authorList>
    </citation>
    <scope>NUCLEOTIDE SEQUENCE [LARGE SCALE GENOMIC DNA]</scope>
    <source>
        <strain evidence="5 6">SHCK-94</strain>
    </source>
</reference>
<feature type="domain" description="HIT" evidence="4">
    <location>
        <begin position="1"/>
        <end position="107"/>
    </location>
</feature>
<evidence type="ECO:0000256" key="2">
    <source>
        <dbReference type="ARBA" id="ARBA00022801"/>
    </source>
</evidence>
<dbReference type="SUPFAM" id="SSF54197">
    <property type="entry name" value="HIT-like"/>
    <property type="match status" value="1"/>
</dbReference>
<name>A0A2Z2MEN5_9EURY</name>
<dbReference type="GO" id="GO:0000166">
    <property type="term" value="F:nucleotide binding"/>
    <property type="evidence" value="ECO:0007669"/>
    <property type="project" value="UniProtKB-KW"/>
</dbReference>
<dbReference type="InterPro" id="IPR052908">
    <property type="entry name" value="AP-4-A_phosphorylase"/>
</dbReference>
<keyword evidence="1" id="KW-0547">Nucleotide-binding</keyword>
<dbReference type="CDD" id="cd01275">
    <property type="entry name" value="FHIT"/>
    <property type="match status" value="1"/>
</dbReference>
<dbReference type="EMBL" id="CP015101">
    <property type="protein sequence ID" value="ASJ03969.1"/>
    <property type="molecule type" value="Genomic_DNA"/>
</dbReference>
<dbReference type="AlphaFoldDB" id="A0A2Z2MEN5"/>